<feature type="transmembrane region" description="Helical" evidence="7">
    <location>
        <begin position="261"/>
        <end position="279"/>
    </location>
</feature>
<dbReference type="Pfam" id="PF07690">
    <property type="entry name" value="MFS_1"/>
    <property type="match status" value="1"/>
</dbReference>
<feature type="transmembrane region" description="Helical" evidence="7">
    <location>
        <begin position="355"/>
        <end position="372"/>
    </location>
</feature>
<feature type="transmembrane region" description="Helical" evidence="7">
    <location>
        <begin position="112"/>
        <end position="131"/>
    </location>
</feature>
<evidence type="ECO:0000256" key="2">
    <source>
        <dbReference type="ARBA" id="ARBA00022448"/>
    </source>
</evidence>
<name>A0ABR7T186_HELCL</name>
<evidence type="ECO:0000313" key="9">
    <source>
        <dbReference type="Proteomes" id="UP000617402"/>
    </source>
</evidence>
<feature type="transmembrane region" description="Helical" evidence="7">
    <location>
        <begin position="315"/>
        <end position="335"/>
    </location>
</feature>
<feature type="transmembrane region" description="Helical" evidence="7">
    <location>
        <begin position="226"/>
        <end position="249"/>
    </location>
</feature>
<sequence length="411" mass="44632">MKMTSTRRRRPNSVPNPPRFLRPLSALLTAQFFSAFADNMILFITVAIINTRGLPDYYLPLVQGAFLFAYVVLAPWVGSFADRNAKSQVLLIGNVIKMAGIGLLLAGMNPAFSYAVVGVGAVIYSPAKYGILPEMSDGEEELLRANSKIESFTILAILTGSVAGGILSDRSIPLSLIACAVLYGLSMALVLFIPRKHGNRQITYGRAVSEFFSDISTLWGIPSCRFSLLGTGAFWFSSAVLRLVIIAWIPVTLGITSNRDVSLIVSVTAVGIVAGSLITPRLIRFQDYPKCRWYGLSMVAMILTFTFIHSLYATAAALLLIGFLGGIFIVPMNTVLQHRGHETIGTGKTVSIQNFVENLLMFSGVTVLTIATKKQIPATIMITTTAFVMAGFISYLFMVKETNSTESVLPD</sequence>
<proteinExistence type="predicted"/>
<protein>
    <submittedName>
        <fullName evidence="8">Lysophospholipid transporter LplT</fullName>
    </submittedName>
</protein>
<evidence type="ECO:0000256" key="6">
    <source>
        <dbReference type="ARBA" id="ARBA00023136"/>
    </source>
</evidence>
<keyword evidence="9" id="KW-1185">Reference proteome</keyword>
<keyword evidence="6 7" id="KW-0472">Membrane</keyword>
<accession>A0ABR7T186</accession>
<dbReference type="SUPFAM" id="SSF103473">
    <property type="entry name" value="MFS general substrate transporter"/>
    <property type="match status" value="1"/>
</dbReference>
<dbReference type="PANTHER" id="PTHR43266:SF2">
    <property type="entry name" value="MAJOR FACILITATOR SUPERFAMILY (MFS) PROFILE DOMAIN-CONTAINING PROTEIN"/>
    <property type="match status" value="1"/>
</dbReference>
<evidence type="ECO:0000256" key="1">
    <source>
        <dbReference type="ARBA" id="ARBA00004651"/>
    </source>
</evidence>
<dbReference type="Proteomes" id="UP000617402">
    <property type="component" value="Unassembled WGS sequence"/>
</dbReference>
<reference evidence="8 9" key="1">
    <citation type="submission" date="2020-07" db="EMBL/GenBank/DDBJ databases">
        <title>Draft whole-genome sequence of Heliobacterium chlorum DSM 3682, type strain.</title>
        <authorList>
            <person name="Kyndt J.A."/>
            <person name="Meyer T.E."/>
            <person name="Imhoff J.F."/>
        </authorList>
    </citation>
    <scope>NUCLEOTIDE SEQUENCE [LARGE SCALE GENOMIC DNA]</scope>
    <source>
        <strain evidence="8 9">DSM 3682</strain>
    </source>
</reference>
<dbReference type="CDD" id="cd06173">
    <property type="entry name" value="MFS_MefA_like"/>
    <property type="match status" value="1"/>
</dbReference>
<dbReference type="PANTHER" id="PTHR43266">
    <property type="entry name" value="MACROLIDE-EFFLUX PROTEIN"/>
    <property type="match status" value="1"/>
</dbReference>
<dbReference type="Gene3D" id="1.20.1250.20">
    <property type="entry name" value="MFS general substrate transporter like domains"/>
    <property type="match status" value="1"/>
</dbReference>
<feature type="transmembrane region" description="Helical" evidence="7">
    <location>
        <begin position="174"/>
        <end position="193"/>
    </location>
</feature>
<dbReference type="InterPro" id="IPR036259">
    <property type="entry name" value="MFS_trans_sf"/>
</dbReference>
<keyword evidence="3" id="KW-1003">Cell membrane</keyword>
<keyword evidence="4 7" id="KW-0812">Transmembrane</keyword>
<evidence type="ECO:0000256" key="4">
    <source>
        <dbReference type="ARBA" id="ARBA00022692"/>
    </source>
</evidence>
<feature type="transmembrane region" description="Helical" evidence="7">
    <location>
        <begin position="57"/>
        <end position="77"/>
    </location>
</feature>
<comment type="caution">
    <text evidence="8">The sequence shown here is derived from an EMBL/GenBank/DDBJ whole genome shotgun (WGS) entry which is preliminary data.</text>
</comment>
<evidence type="ECO:0000313" key="8">
    <source>
        <dbReference type="EMBL" id="MBC9783957.1"/>
    </source>
</evidence>
<gene>
    <name evidence="8" type="primary">lplT</name>
    <name evidence="8" type="ORF">H1S01_05460</name>
</gene>
<feature type="transmembrane region" description="Helical" evidence="7">
    <location>
        <begin position="291"/>
        <end position="309"/>
    </location>
</feature>
<comment type="subcellular location">
    <subcellularLocation>
        <location evidence="1">Cell membrane</location>
        <topology evidence="1">Multi-pass membrane protein</topology>
    </subcellularLocation>
</comment>
<evidence type="ECO:0000256" key="5">
    <source>
        <dbReference type="ARBA" id="ARBA00022989"/>
    </source>
</evidence>
<keyword evidence="2" id="KW-0813">Transport</keyword>
<dbReference type="NCBIfam" id="NF008397">
    <property type="entry name" value="PRK11195.1"/>
    <property type="match status" value="1"/>
</dbReference>
<evidence type="ECO:0000256" key="3">
    <source>
        <dbReference type="ARBA" id="ARBA00022475"/>
    </source>
</evidence>
<keyword evidence="5 7" id="KW-1133">Transmembrane helix</keyword>
<dbReference type="InterPro" id="IPR011701">
    <property type="entry name" value="MFS"/>
</dbReference>
<evidence type="ECO:0000256" key="7">
    <source>
        <dbReference type="SAM" id="Phobius"/>
    </source>
</evidence>
<feature type="transmembrane region" description="Helical" evidence="7">
    <location>
        <begin position="378"/>
        <end position="397"/>
    </location>
</feature>
<organism evidence="8 9">
    <name type="scientific">Heliobacterium chlorum</name>
    <dbReference type="NCBI Taxonomy" id="2698"/>
    <lineage>
        <taxon>Bacteria</taxon>
        <taxon>Bacillati</taxon>
        <taxon>Bacillota</taxon>
        <taxon>Clostridia</taxon>
        <taxon>Eubacteriales</taxon>
        <taxon>Heliobacteriaceae</taxon>
        <taxon>Heliobacterium</taxon>
    </lineage>
</organism>
<dbReference type="EMBL" id="JACVHF010000003">
    <property type="protein sequence ID" value="MBC9783957.1"/>
    <property type="molecule type" value="Genomic_DNA"/>
</dbReference>